<gene>
    <name evidence="1" type="ORF">METZ01_LOCUS249076</name>
</gene>
<name>A0A382IAC1_9ZZZZ</name>
<organism evidence="1">
    <name type="scientific">marine metagenome</name>
    <dbReference type="NCBI Taxonomy" id="408172"/>
    <lineage>
        <taxon>unclassified sequences</taxon>
        <taxon>metagenomes</taxon>
        <taxon>ecological metagenomes</taxon>
    </lineage>
</organism>
<evidence type="ECO:0008006" key="2">
    <source>
        <dbReference type="Google" id="ProtNLM"/>
    </source>
</evidence>
<proteinExistence type="predicted"/>
<dbReference type="AlphaFoldDB" id="A0A382IAC1"/>
<protein>
    <recommendedName>
        <fullName evidence="2">DUF4157 domain-containing protein</fullName>
    </recommendedName>
</protein>
<evidence type="ECO:0000313" key="1">
    <source>
        <dbReference type="EMBL" id="SVB96222.1"/>
    </source>
</evidence>
<dbReference type="EMBL" id="UINC01065992">
    <property type="protein sequence ID" value="SVB96222.1"/>
    <property type="molecule type" value="Genomic_DNA"/>
</dbReference>
<sequence>MIIRNLGVPAITAVLVLGQAAGSAESALTKDYWVHFATVAEAKERLAKQDVYIQGLSPFERAAKIKQVGPVSTDQYIDFIQDQAIEWADEDKAKLREVVAAAKLKLARFAKHLPERIDLIKTTGNDEGAAPYTRGTSIILPRQRAGQSTKGLERLFYHELFHIISRGNPKLRDQLYRIIGYEKCGSVSLPSDMMPRRISNPDAPVVEHCIQVSKNDKSYWAAPVLFSRTPKYDPETGGTFFRYLEFRLMAIDRKSATATLEDGKPVLFKPNEVEGFFEQIGRNTGYIIHPEETLANNFVHLMTGKQDLKNPEIPEKIEAILMSD</sequence>
<reference evidence="1" key="1">
    <citation type="submission" date="2018-05" db="EMBL/GenBank/DDBJ databases">
        <authorList>
            <person name="Lanie J.A."/>
            <person name="Ng W.-L."/>
            <person name="Kazmierczak K.M."/>
            <person name="Andrzejewski T.M."/>
            <person name="Davidsen T.M."/>
            <person name="Wayne K.J."/>
            <person name="Tettelin H."/>
            <person name="Glass J.I."/>
            <person name="Rusch D."/>
            <person name="Podicherti R."/>
            <person name="Tsui H.-C.T."/>
            <person name="Winkler M.E."/>
        </authorList>
    </citation>
    <scope>NUCLEOTIDE SEQUENCE</scope>
</reference>
<accession>A0A382IAC1</accession>